<dbReference type="RefSeq" id="WP_170942395.1">
    <property type="nucleotide sequence ID" value="NZ_LSTO01000015.1"/>
</dbReference>
<dbReference type="Pfam" id="PF08521">
    <property type="entry name" value="2CSK_N"/>
    <property type="match status" value="1"/>
</dbReference>
<dbReference type="Gene3D" id="1.20.5.1040">
    <property type="entry name" value="Sensor protein qsec"/>
    <property type="match status" value="1"/>
</dbReference>
<dbReference type="InterPro" id="IPR004358">
    <property type="entry name" value="Sig_transdc_His_kin-like_C"/>
</dbReference>
<dbReference type="InterPro" id="IPR036890">
    <property type="entry name" value="HATPase_C_sf"/>
</dbReference>
<dbReference type="GO" id="GO:0000155">
    <property type="term" value="F:phosphorelay sensor kinase activity"/>
    <property type="evidence" value="ECO:0007669"/>
    <property type="project" value="InterPro"/>
</dbReference>
<dbReference type="InterPro" id="IPR050428">
    <property type="entry name" value="TCS_sensor_his_kinase"/>
</dbReference>
<keyword evidence="12 13" id="KW-0472">Membrane</keyword>
<dbReference type="Gene3D" id="1.10.287.130">
    <property type="match status" value="1"/>
</dbReference>
<evidence type="ECO:0000256" key="5">
    <source>
        <dbReference type="ARBA" id="ARBA00022679"/>
    </source>
</evidence>
<dbReference type="InterPro" id="IPR013727">
    <property type="entry name" value="2CSK_N"/>
</dbReference>
<proteinExistence type="predicted"/>
<feature type="domain" description="Histidine kinase" evidence="14">
    <location>
        <begin position="238"/>
        <end position="450"/>
    </location>
</feature>
<dbReference type="AlphaFoldDB" id="A0A254T6F1"/>
<keyword evidence="11" id="KW-0902">Two-component regulatory system</keyword>
<comment type="caution">
    <text evidence="15">The sequence shown here is derived from an EMBL/GenBank/DDBJ whole genome shotgun (WGS) entry which is preliminary data.</text>
</comment>
<evidence type="ECO:0000256" key="9">
    <source>
        <dbReference type="ARBA" id="ARBA00022840"/>
    </source>
</evidence>
<keyword evidence="10 13" id="KW-1133">Transmembrane helix</keyword>
<evidence type="ECO:0000256" key="7">
    <source>
        <dbReference type="ARBA" id="ARBA00022741"/>
    </source>
</evidence>
<dbReference type="EC" id="2.7.13.3" evidence="3"/>
<dbReference type="Proteomes" id="UP000197535">
    <property type="component" value="Unassembled WGS sequence"/>
</dbReference>
<keyword evidence="5" id="KW-0808">Transferase</keyword>
<protein>
    <recommendedName>
        <fullName evidence="3">histidine kinase</fullName>
        <ecNumber evidence="3">2.7.13.3</ecNumber>
    </recommendedName>
</protein>
<dbReference type="SUPFAM" id="SSF55874">
    <property type="entry name" value="ATPase domain of HSP90 chaperone/DNA topoisomerase II/histidine kinase"/>
    <property type="match status" value="1"/>
</dbReference>
<comment type="catalytic activity">
    <reaction evidence="1">
        <text>ATP + protein L-histidine = ADP + protein N-phospho-L-histidine.</text>
        <dbReference type="EC" id="2.7.13.3"/>
    </reaction>
</comment>
<dbReference type="CDD" id="cd00075">
    <property type="entry name" value="HATPase"/>
    <property type="match status" value="1"/>
</dbReference>
<evidence type="ECO:0000256" key="2">
    <source>
        <dbReference type="ARBA" id="ARBA00004141"/>
    </source>
</evidence>
<evidence type="ECO:0000256" key="11">
    <source>
        <dbReference type="ARBA" id="ARBA00023012"/>
    </source>
</evidence>
<evidence type="ECO:0000256" key="10">
    <source>
        <dbReference type="ARBA" id="ARBA00022989"/>
    </source>
</evidence>
<feature type="transmembrane region" description="Helical" evidence="13">
    <location>
        <begin position="159"/>
        <end position="178"/>
    </location>
</feature>
<dbReference type="CDD" id="cd00082">
    <property type="entry name" value="HisKA"/>
    <property type="match status" value="1"/>
</dbReference>
<dbReference type="Gene3D" id="3.30.565.10">
    <property type="entry name" value="Histidine kinase-like ATPase, C-terminal domain"/>
    <property type="match status" value="1"/>
</dbReference>
<dbReference type="PRINTS" id="PR00344">
    <property type="entry name" value="BCTRLSENSOR"/>
</dbReference>
<evidence type="ECO:0000313" key="16">
    <source>
        <dbReference type="Proteomes" id="UP000197535"/>
    </source>
</evidence>
<evidence type="ECO:0000256" key="3">
    <source>
        <dbReference type="ARBA" id="ARBA00012438"/>
    </source>
</evidence>
<keyword evidence="9" id="KW-0067">ATP-binding</keyword>
<evidence type="ECO:0000259" key="14">
    <source>
        <dbReference type="PROSITE" id="PS50109"/>
    </source>
</evidence>
<dbReference type="PROSITE" id="PS50109">
    <property type="entry name" value="HIS_KIN"/>
    <property type="match status" value="1"/>
</dbReference>
<name>A0A254T6F1_9BURK</name>
<evidence type="ECO:0000256" key="1">
    <source>
        <dbReference type="ARBA" id="ARBA00000085"/>
    </source>
</evidence>
<dbReference type="EMBL" id="LSTO01000015">
    <property type="protein sequence ID" value="OWW18244.1"/>
    <property type="molecule type" value="Genomic_DNA"/>
</dbReference>
<keyword evidence="4" id="KW-0597">Phosphoprotein</keyword>
<dbReference type="SMART" id="SM00388">
    <property type="entry name" value="HisKA"/>
    <property type="match status" value="1"/>
</dbReference>
<dbReference type="PANTHER" id="PTHR45436">
    <property type="entry name" value="SENSOR HISTIDINE KINASE YKOH"/>
    <property type="match status" value="1"/>
</dbReference>
<dbReference type="Pfam" id="PF02518">
    <property type="entry name" value="HATPase_c"/>
    <property type="match status" value="1"/>
</dbReference>
<evidence type="ECO:0000256" key="12">
    <source>
        <dbReference type="ARBA" id="ARBA00023136"/>
    </source>
</evidence>
<evidence type="ECO:0000256" key="4">
    <source>
        <dbReference type="ARBA" id="ARBA00022553"/>
    </source>
</evidence>
<dbReference type="InterPro" id="IPR036097">
    <property type="entry name" value="HisK_dim/P_sf"/>
</dbReference>
<feature type="transmembrane region" description="Helical" evidence="13">
    <location>
        <begin position="12"/>
        <end position="33"/>
    </location>
</feature>
<organism evidence="15 16">
    <name type="scientific">Noviherbaspirillum denitrificans</name>
    <dbReference type="NCBI Taxonomy" id="1968433"/>
    <lineage>
        <taxon>Bacteria</taxon>
        <taxon>Pseudomonadati</taxon>
        <taxon>Pseudomonadota</taxon>
        <taxon>Betaproteobacteria</taxon>
        <taxon>Burkholderiales</taxon>
        <taxon>Oxalobacteraceae</taxon>
        <taxon>Noviherbaspirillum</taxon>
    </lineage>
</organism>
<dbReference type="GO" id="GO:0005886">
    <property type="term" value="C:plasma membrane"/>
    <property type="evidence" value="ECO:0007669"/>
    <property type="project" value="TreeGrafter"/>
</dbReference>
<evidence type="ECO:0000256" key="13">
    <source>
        <dbReference type="SAM" id="Phobius"/>
    </source>
</evidence>
<evidence type="ECO:0000256" key="8">
    <source>
        <dbReference type="ARBA" id="ARBA00022777"/>
    </source>
</evidence>
<dbReference type="GO" id="GO:0005524">
    <property type="term" value="F:ATP binding"/>
    <property type="evidence" value="ECO:0007669"/>
    <property type="project" value="UniProtKB-KW"/>
</dbReference>
<dbReference type="InterPro" id="IPR005467">
    <property type="entry name" value="His_kinase_dom"/>
</dbReference>
<comment type="subcellular location">
    <subcellularLocation>
        <location evidence="2">Membrane</location>
        <topology evidence="2">Multi-pass membrane protein</topology>
    </subcellularLocation>
</comment>
<dbReference type="InterPro" id="IPR003594">
    <property type="entry name" value="HATPase_dom"/>
</dbReference>
<reference evidence="15 16" key="1">
    <citation type="submission" date="2016-02" db="EMBL/GenBank/DDBJ databases">
        <authorList>
            <person name="Wen L."/>
            <person name="He K."/>
            <person name="Yang H."/>
        </authorList>
    </citation>
    <scope>NUCLEOTIDE SEQUENCE [LARGE SCALE GENOMIC DNA]</scope>
    <source>
        <strain evidence="15 16">TSA40</strain>
    </source>
</reference>
<gene>
    <name evidence="15" type="ORF">AYR66_02470</name>
</gene>
<evidence type="ECO:0000313" key="15">
    <source>
        <dbReference type="EMBL" id="OWW18244.1"/>
    </source>
</evidence>
<keyword evidence="16" id="KW-1185">Reference proteome</keyword>
<dbReference type="PANTHER" id="PTHR45436:SF14">
    <property type="entry name" value="SENSOR PROTEIN QSEC"/>
    <property type="match status" value="1"/>
</dbReference>
<keyword evidence="7" id="KW-0547">Nucleotide-binding</keyword>
<evidence type="ECO:0000256" key="6">
    <source>
        <dbReference type="ARBA" id="ARBA00022692"/>
    </source>
</evidence>
<dbReference type="SUPFAM" id="SSF47384">
    <property type="entry name" value="Homodimeric domain of signal transducing histidine kinase"/>
    <property type="match status" value="1"/>
</dbReference>
<accession>A0A254T6F1</accession>
<dbReference type="SMART" id="SM00387">
    <property type="entry name" value="HATPase_c"/>
    <property type="match status" value="1"/>
</dbReference>
<sequence length="455" mass="49237">MIRLPRSLQGQLVALVLAVVLGVWCAVAAITWIDARHELDELLDGHLAQAAALLVAQQAGELSDDHHDRDLPALHRYSPKVAFQVFHEGRLVLRSANAPAKPMIAREKNFRSGFDTVTLDGDAWRVFAAYGAEQDVQVYVGEHAGSRIAILRAVLRSTLWPMALALPFLGLAIWWAVYSGIAPLRRLGSALASRRPDTLDPVAPGNTTTEIVPIVDALNDLFGRIHALLMSERRFTADAAHELRTPIAAIRAQAQVALAETDDALRSRALHHTLEGCDRAARLVEQLLMLSRMDANTVPSMENVDLTSLCRQVAGELAPRAIGKNQVLAFSGNTPCIIRGNEALLAALIRNLVDNAIRYSPDPAQVNVSVARHADKVVLKVEDSGPGMSEADIRKLGERFFRVLGTGENGSGLGWSIVRRIAAAHNLELQVGRSATLGGLAVSITGRALKGFDDQ</sequence>
<dbReference type="Pfam" id="PF00512">
    <property type="entry name" value="HisKA"/>
    <property type="match status" value="1"/>
</dbReference>
<dbReference type="InterPro" id="IPR003661">
    <property type="entry name" value="HisK_dim/P_dom"/>
</dbReference>
<keyword evidence="6 13" id="KW-0812">Transmembrane</keyword>
<keyword evidence="8 15" id="KW-0418">Kinase</keyword>